<reference evidence="4 5" key="1">
    <citation type="submission" date="2015-09" db="EMBL/GenBank/DDBJ databases">
        <authorList>
            <consortium name="Pathogen Informatics"/>
        </authorList>
    </citation>
    <scope>NUCLEOTIDE SEQUENCE [LARGE SCALE GENOMIC DNA]</scope>
    <source>
        <strain evidence="4 5">2789STDY5608791</strain>
    </source>
</reference>
<keyword evidence="2" id="KW-0472">Membrane</keyword>
<feature type="coiled-coil region" evidence="1">
    <location>
        <begin position="792"/>
        <end position="849"/>
    </location>
</feature>
<dbReference type="Proteomes" id="UP000095419">
    <property type="component" value="Unassembled WGS sequence"/>
</dbReference>
<dbReference type="Gene3D" id="2.60.40.10">
    <property type="entry name" value="Immunoglobulins"/>
    <property type="match status" value="1"/>
</dbReference>
<name>A0A174G388_BACUN</name>
<dbReference type="Gene3D" id="1.10.10.10">
    <property type="entry name" value="Winged helix-like DNA-binding domain superfamily/Winged helix DNA-binding domain"/>
    <property type="match status" value="1"/>
</dbReference>
<evidence type="ECO:0000313" key="4">
    <source>
        <dbReference type="EMBL" id="CUO55576.1"/>
    </source>
</evidence>
<dbReference type="InterPro" id="IPR000792">
    <property type="entry name" value="Tscrpt_reg_LuxR_C"/>
</dbReference>
<evidence type="ECO:0000256" key="1">
    <source>
        <dbReference type="SAM" id="Coils"/>
    </source>
</evidence>
<dbReference type="GO" id="GO:0006355">
    <property type="term" value="P:regulation of DNA-templated transcription"/>
    <property type="evidence" value="ECO:0007669"/>
    <property type="project" value="InterPro"/>
</dbReference>
<protein>
    <submittedName>
        <fullName evidence="4">Two component regulator three Y domain-containing protein</fullName>
    </submittedName>
</protein>
<feature type="transmembrane region" description="Helical" evidence="2">
    <location>
        <begin position="28"/>
        <end position="47"/>
    </location>
</feature>
<keyword evidence="2" id="KW-0812">Transmembrane</keyword>
<evidence type="ECO:0000259" key="3">
    <source>
        <dbReference type="SMART" id="SM00421"/>
    </source>
</evidence>
<dbReference type="InterPro" id="IPR013783">
    <property type="entry name" value="Ig-like_fold"/>
</dbReference>
<dbReference type="SMART" id="SM00421">
    <property type="entry name" value="HTH_LUXR"/>
    <property type="match status" value="1"/>
</dbReference>
<dbReference type="Gene3D" id="2.130.10.10">
    <property type="entry name" value="YVTN repeat-like/Quinoprotein amine dehydrogenase"/>
    <property type="match status" value="2"/>
</dbReference>
<feature type="domain" description="HTH luxR-type" evidence="3">
    <location>
        <begin position="922"/>
        <end position="979"/>
    </location>
</feature>
<accession>A0A174G388</accession>
<dbReference type="InterPro" id="IPR011047">
    <property type="entry name" value="Quinoprotein_ADH-like_sf"/>
</dbReference>
<keyword evidence="1" id="KW-0175">Coiled coil</keyword>
<dbReference type="SUPFAM" id="SSF46894">
    <property type="entry name" value="C-terminal effector domain of the bipartite response regulators"/>
    <property type="match status" value="1"/>
</dbReference>
<dbReference type="EMBL" id="CYZF01000005">
    <property type="protein sequence ID" value="CUO55576.1"/>
    <property type="molecule type" value="Genomic_DNA"/>
</dbReference>
<dbReference type="InterPro" id="IPR016032">
    <property type="entry name" value="Sig_transdc_resp-reg_C-effctor"/>
</dbReference>
<feature type="transmembrane region" description="Helical" evidence="2">
    <location>
        <begin position="766"/>
        <end position="784"/>
    </location>
</feature>
<organism evidence="4 5">
    <name type="scientific">Bacteroides uniformis</name>
    <dbReference type="NCBI Taxonomy" id="820"/>
    <lineage>
        <taxon>Bacteria</taxon>
        <taxon>Pseudomonadati</taxon>
        <taxon>Bacteroidota</taxon>
        <taxon>Bacteroidia</taxon>
        <taxon>Bacteroidales</taxon>
        <taxon>Bacteroidaceae</taxon>
        <taxon>Bacteroides</taxon>
    </lineage>
</organism>
<dbReference type="GO" id="GO:0003677">
    <property type="term" value="F:DNA binding"/>
    <property type="evidence" value="ECO:0007669"/>
    <property type="project" value="InterPro"/>
</dbReference>
<evidence type="ECO:0000256" key="2">
    <source>
        <dbReference type="SAM" id="Phobius"/>
    </source>
</evidence>
<dbReference type="InterPro" id="IPR011123">
    <property type="entry name" value="Y_Y_Y"/>
</dbReference>
<dbReference type="InterPro" id="IPR036388">
    <property type="entry name" value="WH-like_DNA-bd_sf"/>
</dbReference>
<evidence type="ECO:0000313" key="5">
    <source>
        <dbReference type="Proteomes" id="UP000095419"/>
    </source>
</evidence>
<dbReference type="SUPFAM" id="SSF50998">
    <property type="entry name" value="Quinoprotein alcohol dehydrogenase-like"/>
    <property type="match status" value="1"/>
</dbReference>
<sequence>MRYLENKHYFCATNYIVIIRMNKHILSFYLFFCLFLFLPLVEVIAGWNSFIVNFDKSVYGKGTQTWQIAPYDDKWVYFANKNGMVQFDGNVWNVFPLNNASDVRSVLASATQKRIYVGGINEFGYYEPDADGSLAYHCMSDTLESSVRFLGNVWGIHETDNILYFQGDGCVVKFLNGKYTAIEMNAKIDCSNMVNGILYIGTDRGVWLLVGNTFFPLQGADALASKRIRGIIPYKKGVLVVTAYNGLYYCDGRTMEPFITGAEEFMRENEVFCVAKKDDKIALGTIHKGLVLVDCSTMQLKYFNENNGLRNNTVLSVSFDTTGNLWAGLDSGIDYVCLSSPFTNLYSYPYSYGTGYTAAVEGGYLYLGTNRGLYYTSYPVQMNGDLPDIRPMPQSSGQVWNLCRIGDELFCLHDRGIFLINGTSVKRVTDIAGAWCCQLVAGCTDLMYVGVYNGIYLVGKKNGEWQVVGKIEGMNDSCRLFEQESDKVIWVYNTDHVTRVDLDNDLTKAVRIKEYSAKDGFPVGRDMYIAKIEDRVYFATPRGIYKHNPHKDVMEPCPDMNNLLNGTTAYSRILEYHDKLISLSPHEICIANLGTYKRGANTSINPIQQSLIELVPGFETIIPLSDSLMVVPNEGGFALFSIPAVRERQDRSHSLYIRNMYLSYPKDSLVYTANFLGEKPVPVIAYSMNSVRFDYALSFFSVGDDIRFQYRLNKGGWSDFTTVRTKEYSNLSEGEYTFEVKAVFPDGTTSSDTIAFRILPPWYRSAAAYVCYIILALLALWYVYRWDDVRVKRKKQQAVIEKDKELHDMEREYEEEKARQEKQIMQLEKEKLEYDLQHKSQEMANLMINFVRKNEMLTEIKSEILKVSALLKGEGAREGKQQLILINNKIDGNIQSDEVLKRIEDQFDLIHNNFMKRLHAKHPELSHNERMMCAYLKMNLSTKEIAPLLNISVRGVETIRYRLRKKFALEREDSLTDYLSNKL</sequence>
<proteinExistence type="predicted"/>
<dbReference type="InterPro" id="IPR015943">
    <property type="entry name" value="WD40/YVTN_repeat-like_dom_sf"/>
</dbReference>
<gene>
    <name evidence="4" type="ORF">ERS417307_01887</name>
</gene>
<dbReference type="AlphaFoldDB" id="A0A174G388"/>
<keyword evidence="2" id="KW-1133">Transmembrane helix</keyword>
<dbReference type="Pfam" id="PF07495">
    <property type="entry name" value="Y_Y_Y"/>
    <property type="match status" value="1"/>
</dbReference>